<evidence type="ECO:0000256" key="12">
    <source>
        <dbReference type="SAM" id="MobiDB-lite"/>
    </source>
</evidence>
<dbReference type="RefSeq" id="WP_377245190.1">
    <property type="nucleotide sequence ID" value="NZ_JBHLUH010000004.1"/>
</dbReference>
<dbReference type="PANTHER" id="PTHR43221:SF1">
    <property type="entry name" value="PROTEASE HTPX"/>
    <property type="match status" value="1"/>
</dbReference>
<feature type="region of interest" description="Disordered" evidence="12">
    <location>
        <begin position="1"/>
        <end position="20"/>
    </location>
</feature>
<evidence type="ECO:0000256" key="10">
    <source>
        <dbReference type="ARBA" id="ARBA00023136"/>
    </source>
</evidence>
<dbReference type="Proteomes" id="UP001589867">
    <property type="component" value="Unassembled WGS sequence"/>
</dbReference>
<dbReference type="EMBL" id="JBHLUH010000004">
    <property type="protein sequence ID" value="MFC0526748.1"/>
    <property type="molecule type" value="Genomic_DNA"/>
</dbReference>
<keyword evidence="5" id="KW-0479">Metal-binding</keyword>
<keyword evidence="8 13" id="KW-1133">Transmembrane helix</keyword>
<evidence type="ECO:0000256" key="13">
    <source>
        <dbReference type="SAM" id="Phobius"/>
    </source>
</evidence>
<feature type="domain" description="Peptidase M48" evidence="14">
    <location>
        <begin position="167"/>
        <end position="401"/>
    </location>
</feature>
<keyword evidence="9 11" id="KW-0482">Metalloprotease</keyword>
<dbReference type="Gene3D" id="3.30.2010.10">
    <property type="entry name" value="Metalloproteases ('zincins'), catalytic domain"/>
    <property type="match status" value="1"/>
</dbReference>
<comment type="similarity">
    <text evidence="11">Belongs to the peptidase M48 family.</text>
</comment>
<evidence type="ECO:0000313" key="16">
    <source>
        <dbReference type="Proteomes" id="UP001589867"/>
    </source>
</evidence>
<evidence type="ECO:0000256" key="5">
    <source>
        <dbReference type="ARBA" id="ARBA00022723"/>
    </source>
</evidence>
<keyword evidence="2" id="KW-1003">Cell membrane</keyword>
<gene>
    <name evidence="15" type="ORF">ACFFIA_03660</name>
</gene>
<keyword evidence="3 11" id="KW-0645">Protease</keyword>
<reference evidence="15 16" key="1">
    <citation type="submission" date="2024-09" db="EMBL/GenBank/DDBJ databases">
        <authorList>
            <person name="Sun Q."/>
            <person name="Mori K."/>
        </authorList>
    </citation>
    <scope>NUCLEOTIDE SEQUENCE [LARGE SCALE GENOMIC DNA]</scope>
    <source>
        <strain evidence="15 16">TBRC 3947</strain>
    </source>
</reference>
<name>A0ABV6LWE7_9ACTN</name>
<organism evidence="15 16">
    <name type="scientific">Phytohabitans kaempferiae</name>
    <dbReference type="NCBI Taxonomy" id="1620943"/>
    <lineage>
        <taxon>Bacteria</taxon>
        <taxon>Bacillati</taxon>
        <taxon>Actinomycetota</taxon>
        <taxon>Actinomycetes</taxon>
        <taxon>Micromonosporales</taxon>
        <taxon>Micromonosporaceae</taxon>
    </lineage>
</organism>
<dbReference type="Pfam" id="PF01435">
    <property type="entry name" value="Peptidase_M48"/>
    <property type="match status" value="1"/>
</dbReference>
<comment type="caution">
    <text evidence="15">The sequence shown here is derived from an EMBL/GenBank/DDBJ whole genome shotgun (WGS) entry which is preliminary data.</text>
</comment>
<protein>
    <submittedName>
        <fullName evidence="15">M48 family metallopeptidase</fullName>
    </submittedName>
</protein>
<proteinExistence type="inferred from homology"/>
<dbReference type="CDD" id="cd07328">
    <property type="entry name" value="M48_Ste24p_like"/>
    <property type="match status" value="1"/>
</dbReference>
<evidence type="ECO:0000256" key="4">
    <source>
        <dbReference type="ARBA" id="ARBA00022692"/>
    </source>
</evidence>
<evidence type="ECO:0000256" key="11">
    <source>
        <dbReference type="RuleBase" id="RU003983"/>
    </source>
</evidence>
<sequence length="437" mass="46871">MTSAEGGAPPAPVSAQVTPGPRAAGACARCGVATTSIRDAEPWCPRCEWGLDRYEPARRHPEFGWQWVDRRTHRLAYRLTRHTFQQLISEGIDRRGGGLSRAVTVVASLLLLVLVALLVACGVWLLVHDFPALTIPFGLAALGLAYALRPRFGRLDSSAEVLDRERAPALFRLVGEVAAAVGAPVPDVVAVDGAFGAYATAVGLRRTRVLCIGLPLWAVLSPQERVALVAHELGHFVSGDVRRGLLTQPALTMLGAAADLVRPVKSSMVETSGLGVLLAEVVQRMLARLLFTAHVVLVGLGQRDAQRAEYLADEMSAKVAGSTAAASLADVLLVVDAVEMVVRRDARAGRGPAEWRGSADEARASAAASLPALRQLSVRDDASLFASHPPSGLRWRMIRERPQHAPTVALTEARLEPIESELARHYERIARDISWGG</sequence>
<comment type="subcellular location">
    <subcellularLocation>
        <location evidence="1">Cell membrane</location>
        <topology evidence="1">Multi-pass membrane protein</topology>
    </subcellularLocation>
</comment>
<evidence type="ECO:0000256" key="1">
    <source>
        <dbReference type="ARBA" id="ARBA00004651"/>
    </source>
</evidence>
<keyword evidence="7 11" id="KW-0862">Zinc</keyword>
<evidence type="ECO:0000256" key="6">
    <source>
        <dbReference type="ARBA" id="ARBA00022801"/>
    </source>
</evidence>
<dbReference type="InterPro" id="IPR050083">
    <property type="entry name" value="HtpX_protease"/>
</dbReference>
<evidence type="ECO:0000256" key="3">
    <source>
        <dbReference type="ARBA" id="ARBA00022670"/>
    </source>
</evidence>
<evidence type="ECO:0000256" key="8">
    <source>
        <dbReference type="ARBA" id="ARBA00022989"/>
    </source>
</evidence>
<evidence type="ECO:0000313" key="15">
    <source>
        <dbReference type="EMBL" id="MFC0526748.1"/>
    </source>
</evidence>
<dbReference type="PANTHER" id="PTHR43221">
    <property type="entry name" value="PROTEASE HTPX"/>
    <property type="match status" value="1"/>
</dbReference>
<accession>A0ABV6LWE7</accession>
<evidence type="ECO:0000256" key="2">
    <source>
        <dbReference type="ARBA" id="ARBA00022475"/>
    </source>
</evidence>
<evidence type="ECO:0000256" key="7">
    <source>
        <dbReference type="ARBA" id="ARBA00022833"/>
    </source>
</evidence>
<keyword evidence="4 13" id="KW-0812">Transmembrane</keyword>
<evidence type="ECO:0000256" key="9">
    <source>
        <dbReference type="ARBA" id="ARBA00023049"/>
    </source>
</evidence>
<keyword evidence="6 11" id="KW-0378">Hydrolase</keyword>
<comment type="cofactor">
    <cofactor evidence="11">
        <name>Zn(2+)</name>
        <dbReference type="ChEBI" id="CHEBI:29105"/>
    </cofactor>
    <text evidence="11">Binds 1 zinc ion per subunit.</text>
</comment>
<dbReference type="InterPro" id="IPR001915">
    <property type="entry name" value="Peptidase_M48"/>
</dbReference>
<keyword evidence="10 13" id="KW-0472">Membrane</keyword>
<keyword evidence="16" id="KW-1185">Reference proteome</keyword>
<evidence type="ECO:0000259" key="14">
    <source>
        <dbReference type="Pfam" id="PF01435"/>
    </source>
</evidence>
<feature type="transmembrane region" description="Helical" evidence="13">
    <location>
        <begin position="102"/>
        <end position="126"/>
    </location>
</feature>